<feature type="domain" description="DUF7907" evidence="1">
    <location>
        <begin position="25"/>
        <end position="204"/>
    </location>
</feature>
<feature type="non-terminal residue" evidence="2">
    <location>
        <position position="1"/>
    </location>
</feature>
<name>A0A6A6DIE1_9PEZI</name>
<reference evidence="2" key="1">
    <citation type="journal article" date="2020" name="Stud. Mycol.">
        <title>101 Dothideomycetes genomes: a test case for predicting lifestyles and emergence of pathogens.</title>
        <authorList>
            <person name="Haridas S."/>
            <person name="Albert R."/>
            <person name="Binder M."/>
            <person name="Bloem J."/>
            <person name="Labutti K."/>
            <person name="Salamov A."/>
            <person name="Andreopoulos B."/>
            <person name="Baker S."/>
            <person name="Barry K."/>
            <person name="Bills G."/>
            <person name="Bluhm B."/>
            <person name="Cannon C."/>
            <person name="Castanera R."/>
            <person name="Culley D."/>
            <person name="Daum C."/>
            <person name="Ezra D."/>
            <person name="Gonzalez J."/>
            <person name="Henrissat B."/>
            <person name="Kuo A."/>
            <person name="Liang C."/>
            <person name="Lipzen A."/>
            <person name="Lutzoni F."/>
            <person name="Magnuson J."/>
            <person name="Mondo S."/>
            <person name="Nolan M."/>
            <person name="Ohm R."/>
            <person name="Pangilinan J."/>
            <person name="Park H.-J."/>
            <person name="Ramirez L."/>
            <person name="Alfaro M."/>
            <person name="Sun H."/>
            <person name="Tritt A."/>
            <person name="Yoshinaga Y."/>
            <person name="Zwiers L.-H."/>
            <person name="Turgeon B."/>
            <person name="Goodwin S."/>
            <person name="Spatafora J."/>
            <person name="Crous P."/>
            <person name="Grigoriev I."/>
        </authorList>
    </citation>
    <scope>NUCLEOTIDE SEQUENCE</scope>
    <source>
        <strain evidence="2">CBS 207.26</strain>
    </source>
</reference>
<dbReference type="EMBL" id="ML994668">
    <property type="protein sequence ID" value="KAF2179267.1"/>
    <property type="molecule type" value="Genomic_DNA"/>
</dbReference>
<evidence type="ECO:0000313" key="3">
    <source>
        <dbReference type="Proteomes" id="UP000800200"/>
    </source>
</evidence>
<sequence length="206" mass="22042">MKSVIPISALALAATSTAQYLNQSEPFQLVLLSANSTINGSTLSACHEGAAIEGLCLSNSISISKPEAIAPGTFYFNTSDTITPPNATLGATGYLTYLLIGGNFEISEPMGLYVNPTTNVALPLFYPGDTYATTVAFDEKGLLNIQGYIDDTTVPATVGGFKAYYRWYSCTTYYTGYTYVTLSWGLGEGKPQNPSCVKVDVKRVFV</sequence>
<accession>A0A6A6DIE1</accession>
<protein>
    <recommendedName>
        <fullName evidence="1">DUF7907 domain-containing protein</fullName>
    </recommendedName>
</protein>
<dbReference type="Pfam" id="PF25484">
    <property type="entry name" value="DUF7907"/>
    <property type="match status" value="1"/>
</dbReference>
<dbReference type="OrthoDB" id="3515453at2759"/>
<proteinExistence type="predicted"/>
<evidence type="ECO:0000259" key="1">
    <source>
        <dbReference type="Pfam" id="PF25484"/>
    </source>
</evidence>
<dbReference type="InterPro" id="IPR057229">
    <property type="entry name" value="DUF7907"/>
</dbReference>
<organism evidence="2 3">
    <name type="scientific">Zopfia rhizophila CBS 207.26</name>
    <dbReference type="NCBI Taxonomy" id="1314779"/>
    <lineage>
        <taxon>Eukaryota</taxon>
        <taxon>Fungi</taxon>
        <taxon>Dikarya</taxon>
        <taxon>Ascomycota</taxon>
        <taxon>Pezizomycotina</taxon>
        <taxon>Dothideomycetes</taxon>
        <taxon>Dothideomycetes incertae sedis</taxon>
        <taxon>Zopfiaceae</taxon>
        <taxon>Zopfia</taxon>
    </lineage>
</organism>
<dbReference type="Proteomes" id="UP000800200">
    <property type="component" value="Unassembled WGS sequence"/>
</dbReference>
<keyword evidence="3" id="KW-1185">Reference proteome</keyword>
<gene>
    <name evidence="2" type="ORF">K469DRAFT_716525</name>
</gene>
<evidence type="ECO:0000313" key="2">
    <source>
        <dbReference type="EMBL" id="KAF2179267.1"/>
    </source>
</evidence>
<dbReference type="AlphaFoldDB" id="A0A6A6DIE1"/>